<evidence type="ECO:0000256" key="1">
    <source>
        <dbReference type="ARBA" id="ARBA00004141"/>
    </source>
</evidence>
<dbReference type="Proteomes" id="UP001241072">
    <property type="component" value="Unassembled WGS sequence"/>
</dbReference>
<evidence type="ECO:0000256" key="3">
    <source>
        <dbReference type="ARBA" id="ARBA00022989"/>
    </source>
</evidence>
<evidence type="ECO:0000313" key="8">
    <source>
        <dbReference type="Proteomes" id="UP001241072"/>
    </source>
</evidence>
<keyword evidence="4 5" id="KW-0472">Membrane</keyword>
<proteinExistence type="predicted"/>
<keyword evidence="3 5" id="KW-1133">Transmembrane helix</keyword>
<dbReference type="Pfam" id="PF13515">
    <property type="entry name" value="FUSC_2"/>
    <property type="match status" value="1"/>
</dbReference>
<evidence type="ECO:0000259" key="6">
    <source>
        <dbReference type="Pfam" id="PF13515"/>
    </source>
</evidence>
<comment type="caution">
    <text evidence="7">The sequence shown here is derived from an EMBL/GenBank/DDBJ whole genome shotgun (WGS) entry which is preliminary data.</text>
</comment>
<keyword evidence="2 5" id="KW-0812">Transmembrane</keyword>
<evidence type="ECO:0000313" key="7">
    <source>
        <dbReference type="EMBL" id="MDO7883353.1"/>
    </source>
</evidence>
<organism evidence="7 8">
    <name type="scientific">Antiquaquibacter soli</name>
    <dbReference type="NCBI Taxonomy" id="3064523"/>
    <lineage>
        <taxon>Bacteria</taxon>
        <taxon>Bacillati</taxon>
        <taxon>Actinomycetota</taxon>
        <taxon>Actinomycetes</taxon>
        <taxon>Micrococcales</taxon>
        <taxon>Microbacteriaceae</taxon>
        <taxon>Antiquaquibacter</taxon>
    </lineage>
</organism>
<evidence type="ECO:0000256" key="4">
    <source>
        <dbReference type="ARBA" id="ARBA00023136"/>
    </source>
</evidence>
<evidence type="ECO:0000256" key="2">
    <source>
        <dbReference type="ARBA" id="ARBA00022692"/>
    </source>
</evidence>
<feature type="transmembrane region" description="Helical" evidence="5">
    <location>
        <begin position="31"/>
        <end position="48"/>
    </location>
</feature>
<evidence type="ECO:0000256" key="5">
    <source>
        <dbReference type="SAM" id="Phobius"/>
    </source>
</evidence>
<name>A0ABT9BQP2_9MICO</name>
<feature type="transmembrane region" description="Helical" evidence="5">
    <location>
        <begin position="83"/>
        <end position="105"/>
    </location>
</feature>
<keyword evidence="8" id="KW-1185">Reference proteome</keyword>
<comment type="subcellular location">
    <subcellularLocation>
        <location evidence="1">Membrane</location>
        <topology evidence="1">Multi-pass membrane protein</topology>
    </subcellularLocation>
</comment>
<sequence>MADSAPLRRLARRVHVRALVSTGWRRMLDSLPAALQIVLAAVAAYAIAHWGLGHAAPLIAVTVTITTLGLNRDARPRKVLETSIGITVGIALSEVVVLVVGKGWWQLAVVLFATLAVTRALSANPAFAIAAAVQSSLVVLLPDPVGGPFTRSLDGLVAGAVALAATALIPRDPRTAAARDARVLFSVFRESIEGLAEGVARADHPATELALERLRRTQSMVDAWTSALDTAQSIARISPWLQRQRPELEMQARVLHAADLTSRHLRSIARRVTVLVEDGHERPELAGLISELGTGIRLLGQQVEDRELTGAARSVFEDLATRLDPAVIVPGGALREAVVVVLMRPLVVDLLVATGMAADDARALLPPVAD</sequence>
<accession>A0ABT9BQP2</accession>
<feature type="domain" description="Integral membrane bound transporter" evidence="6">
    <location>
        <begin position="44"/>
        <end position="164"/>
    </location>
</feature>
<dbReference type="InterPro" id="IPR049453">
    <property type="entry name" value="Memb_transporter_dom"/>
</dbReference>
<dbReference type="RefSeq" id="WP_305003782.1">
    <property type="nucleotide sequence ID" value="NZ_JAUQUB010000005.1"/>
</dbReference>
<gene>
    <name evidence="7" type="ORF">Q5716_14055</name>
</gene>
<reference evidence="7 8" key="1">
    <citation type="submission" date="2023-07" db="EMBL/GenBank/DDBJ databases">
        <title>Protaetiibacter sp. nov WY-16 isolated from soil.</title>
        <authorList>
            <person name="Liu B."/>
            <person name="Wan Y."/>
        </authorList>
    </citation>
    <scope>NUCLEOTIDE SEQUENCE [LARGE SCALE GENOMIC DNA]</scope>
    <source>
        <strain evidence="7 8">WY-16</strain>
    </source>
</reference>
<dbReference type="EMBL" id="JAUQUB010000005">
    <property type="protein sequence ID" value="MDO7883353.1"/>
    <property type="molecule type" value="Genomic_DNA"/>
</dbReference>
<protein>
    <submittedName>
        <fullName evidence="7">FUSC family protein</fullName>
    </submittedName>
</protein>